<evidence type="ECO:0000256" key="1">
    <source>
        <dbReference type="ARBA" id="ARBA00006429"/>
    </source>
</evidence>
<evidence type="ECO:0000259" key="8">
    <source>
        <dbReference type="PROSITE" id="PS51841"/>
    </source>
</evidence>
<comment type="caution">
    <text evidence="9">The sequence shown here is derived from an EMBL/GenBank/DDBJ whole genome shotgun (WGS) entry which is preliminary data.</text>
</comment>
<keyword evidence="4" id="KW-0378">Hydrolase</keyword>
<dbReference type="Proteomes" id="UP001595826">
    <property type="component" value="Unassembled WGS sequence"/>
</dbReference>
<accession>A0ABV8R9H1</accession>
<protein>
    <submittedName>
        <fullName evidence="9">Endonuclease</fullName>
    </submittedName>
</protein>
<evidence type="ECO:0000256" key="4">
    <source>
        <dbReference type="ARBA" id="ARBA00022801"/>
    </source>
</evidence>
<feature type="domain" description="Fibronectin type-III" evidence="7">
    <location>
        <begin position="369"/>
        <end position="454"/>
    </location>
</feature>
<dbReference type="PROSITE" id="PS51841">
    <property type="entry name" value="LTD"/>
    <property type="match status" value="1"/>
</dbReference>
<proteinExistence type="inferred from homology"/>
<dbReference type="Pfam" id="PF00932">
    <property type="entry name" value="LTD"/>
    <property type="match status" value="1"/>
</dbReference>
<evidence type="ECO:0000256" key="2">
    <source>
        <dbReference type="ARBA" id="ARBA00022722"/>
    </source>
</evidence>
<dbReference type="SUPFAM" id="SSF49265">
    <property type="entry name" value="Fibronectin type III"/>
    <property type="match status" value="1"/>
</dbReference>
<dbReference type="PROSITE" id="PS50853">
    <property type="entry name" value="FN3"/>
    <property type="match status" value="2"/>
</dbReference>
<reference evidence="10" key="1">
    <citation type="journal article" date="2019" name="Int. J. Syst. Evol. Microbiol.">
        <title>The Global Catalogue of Microorganisms (GCM) 10K type strain sequencing project: providing services to taxonomists for standard genome sequencing and annotation.</title>
        <authorList>
            <consortium name="The Broad Institute Genomics Platform"/>
            <consortium name="The Broad Institute Genome Sequencing Center for Infectious Disease"/>
            <person name="Wu L."/>
            <person name="Ma J."/>
        </authorList>
    </citation>
    <scope>NUCLEOTIDE SEQUENCE [LARGE SCALE GENOMIC DNA]</scope>
    <source>
        <strain evidence="10">CECT 8655</strain>
    </source>
</reference>
<keyword evidence="2" id="KW-0540">Nuclease</keyword>
<dbReference type="NCBIfam" id="TIGR04183">
    <property type="entry name" value="Por_Secre_tail"/>
    <property type="match status" value="1"/>
</dbReference>
<dbReference type="EMBL" id="JBHSCY010000002">
    <property type="protein sequence ID" value="MFC4269121.1"/>
    <property type="molecule type" value="Genomic_DNA"/>
</dbReference>
<dbReference type="InterPro" id="IPR013783">
    <property type="entry name" value="Ig-like_fold"/>
</dbReference>
<dbReference type="Pfam" id="PF18962">
    <property type="entry name" value="Por_Secre_tail"/>
    <property type="match status" value="1"/>
</dbReference>
<keyword evidence="3 6" id="KW-0732">Signal</keyword>
<dbReference type="CDD" id="cd00063">
    <property type="entry name" value="FN3"/>
    <property type="match status" value="2"/>
</dbReference>
<organism evidence="9 10">
    <name type="scientific">Polaribacter marinivivus</name>
    <dbReference type="NCBI Taxonomy" id="1524260"/>
    <lineage>
        <taxon>Bacteria</taxon>
        <taxon>Pseudomonadati</taxon>
        <taxon>Bacteroidota</taxon>
        <taxon>Flavobacteriia</taxon>
        <taxon>Flavobacteriales</taxon>
        <taxon>Flavobacteriaceae</taxon>
    </lineage>
</organism>
<dbReference type="PANTHER" id="PTHR33607:SF2">
    <property type="entry name" value="ENDONUCLEASE-1"/>
    <property type="match status" value="1"/>
</dbReference>
<evidence type="ECO:0000256" key="6">
    <source>
        <dbReference type="SAM" id="SignalP"/>
    </source>
</evidence>
<keyword evidence="10" id="KW-1185">Reference proteome</keyword>
<dbReference type="PANTHER" id="PTHR33607">
    <property type="entry name" value="ENDONUCLEASE-1"/>
    <property type="match status" value="1"/>
</dbReference>
<name>A0ABV8R9H1_9FLAO</name>
<dbReference type="InterPro" id="IPR003961">
    <property type="entry name" value="FN3_dom"/>
</dbReference>
<sequence>MIKKITLFILLISSVTIFSQQTYYNDVNLNLTGTTLKEELATKIISTHTRFLFYDQIWDASKATDVNPNNNQEVVLIYGWENGTDADVTNDRTRGINNNSGNVGDWNREHVYSQSLGTPPLSDEGPGSDAHHLRPADTQRNSSRNNRKFTAGSGFSGAQSNGGWYPGDEWKGDVARMMMYMYVRYDDRCLISNIGIGDNSNTPDDMIDLFLQWNAEDPVSEIEKQRNDYHENLSNQNAQGNRNPFIDNPRLATRIWGGPEAEDIWGIYTNSDTEAPTVPTNLQASNITTFSIDLSWTASTDNVGVTSYDIYVNGNLEVATSTTFITISNLLPDSNYSFAVLAKDIANNASQLSTPLDTKTLKDEEPPTIPQNLVISNETESTFIISWDASTDNTKVGIYEIYVDDVLYGSSNNEMFTANGLAPSTTYKVQVLAVDEVGNKSALSSPVNGTTTNGSATATELFFSEYLEGSSNNKAVEIVNLTNSDIDLSSYSLKRQSNGGLNGADWEWEMSLAGKTIKSQHTFVIVNEAAGEHTDSKSQKARDAGDFLISIADTIRVHDGDTNFGAPINFNGNDPVGLFKNGILIDIIGTYNGGSANFGKDRTLRRKSGVSSPNVNFDLDNEWEIVRVNGVIDKDNADDFGKHSAIVLSTNNFNISGVSFYPNPADDYLKIKNTTNQKVYNVQVFTILGKCLIHQKENIKEINTKQLSKGIYILKFEINNKLYSTKFIKK</sequence>
<evidence type="ECO:0000259" key="7">
    <source>
        <dbReference type="PROSITE" id="PS50853"/>
    </source>
</evidence>
<dbReference type="RefSeq" id="WP_377410041.1">
    <property type="nucleotide sequence ID" value="NZ_JBHSCY010000002.1"/>
</dbReference>
<comment type="similarity">
    <text evidence="1">Belongs to the EndA/NucM nuclease family.</text>
</comment>
<feature type="signal peptide" evidence="6">
    <location>
        <begin position="1"/>
        <end position="19"/>
    </location>
</feature>
<dbReference type="Pfam" id="PF00041">
    <property type="entry name" value="fn3"/>
    <property type="match status" value="2"/>
</dbReference>
<feature type="domain" description="LTD" evidence="8">
    <location>
        <begin position="448"/>
        <end position="593"/>
    </location>
</feature>
<dbReference type="Gene3D" id="2.60.40.10">
    <property type="entry name" value="Immunoglobulins"/>
    <property type="match status" value="2"/>
</dbReference>
<dbReference type="InterPro" id="IPR001322">
    <property type="entry name" value="Lamin_tail_dom"/>
</dbReference>
<feature type="chain" id="PRO_5046556348" evidence="6">
    <location>
        <begin position="20"/>
        <end position="730"/>
    </location>
</feature>
<feature type="domain" description="Fibronectin type-III" evidence="7">
    <location>
        <begin position="278"/>
        <end position="363"/>
    </location>
</feature>
<feature type="region of interest" description="Disordered" evidence="5">
    <location>
        <begin position="89"/>
        <end position="108"/>
    </location>
</feature>
<dbReference type="SUPFAM" id="SSF54060">
    <property type="entry name" value="His-Me finger endonucleases"/>
    <property type="match status" value="1"/>
</dbReference>
<evidence type="ECO:0000256" key="3">
    <source>
        <dbReference type="ARBA" id="ARBA00022729"/>
    </source>
</evidence>
<dbReference type="Pfam" id="PF04231">
    <property type="entry name" value="Endonuclease_1"/>
    <property type="match status" value="1"/>
</dbReference>
<dbReference type="SMART" id="SM00060">
    <property type="entry name" value="FN3"/>
    <property type="match status" value="2"/>
</dbReference>
<evidence type="ECO:0000313" key="10">
    <source>
        <dbReference type="Proteomes" id="UP001595826"/>
    </source>
</evidence>
<dbReference type="InterPro" id="IPR007346">
    <property type="entry name" value="Endonuclease-I"/>
</dbReference>
<dbReference type="InterPro" id="IPR026444">
    <property type="entry name" value="Secre_tail"/>
</dbReference>
<dbReference type="InterPro" id="IPR036116">
    <property type="entry name" value="FN3_sf"/>
</dbReference>
<gene>
    <name evidence="9" type="ORF">ACFOWD_09415</name>
</gene>
<dbReference type="InterPro" id="IPR044925">
    <property type="entry name" value="His-Me_finger_sf"/>
</dbReference>
<keyword evidence="9" id="KW-0255">Endonuclease</keyword>
<feature type="region of interest" description="Disordered" evidence="5">
    <location>
        <begin position="113"/>
        <end position="165"/>
    </location>
</feature>
<evidence type="ECO:0000313" key="9">
    <source>
        <dbReference type="EMBL" id="MFC4269121.1"/>
    </source>
</evidence>
<dbReference type="GO" id="GO:0004519">
    <property type="term" value="F:endonuclease activity"/>
    <property type="evidence" value="ECO:0007669"/>
    <property type="project" value="UniProtKB-KW"/>
</dbReference>
<evidence type="ECO:0000256" key="5">
    <source>
        <dbReference type="SAM" id="MobiDB-lite"/>
    </source>
</evidence>